<comment type="caution">
    <text evidence="1">The sequence shown here is derived from an EMBL/GenBank/DDBJ whole genome shotgun (WGS) entry which is preliminary data.</text>
</comment>
<keyword evidence="2" id="KW-1185">Reference proteome</keyword>
<protein>
    <submittedName>
        <fullName evidence="1">Uncharacterized protein</fullName>
    </submittedName>
</protein>
<evidence type="ECO:0000313" key="1">
    <source>
        <dbReference type="EMBL" id="KAJ5184253.1"/>
    </source>
</evidence>
<name>A0A9W9M038_9EURO</name>
<dbReference type="AlphaFoldDB" id="A0A9W9M038"/>
<sequence length="205" mass="23563">MASKDSFMKYRSLVREKLLTCILELGKEAKDPLSRNNAVIEVLRSIREEDLKGLQSTAEIEADNKVKRIPRCFSMRLRTMREQLRYFIEGLQQGGGWVVYVIVCLELFRVYVGRTTLYNDSKSDPSAAEIDNQWSVTMDQQLNSDHVKQLIHDAVNSMPSNTMPSFADCYGDLKTVWGILNEPVATCPCRQCSLRRGFRVDFLRK</sequence>
<evidence type="ECO:0000313" key="2">
    <source>
        <dbReference type="Proteomes" id="UP001146351"/>
    </source>
</evidence>
<organism evidence="1 2">
    <name type="scientific">Penicillium capsulatum</name>
    <dbReference type="NCBI Taxonomy" id="69766"/>
    <lineage>
        <taxon>Eukaryota</taxon>
        <taxon>Fungi</taxon>
        <taxon>Dikarya</taxon>
        <taxon>Ascomycota</taxon>
        <taxon>Pezizomycotina</taxon>
        <taxon>Eurotiomycetes</taxon>
        <taxon>Eurotiomycetidae</taxon>
        <taxon>Eurotiales</taxon>
        <taxon>Aspergillaceae</taxon>
        <taxon>Penicillium</taxon>
    </lineage>
</organism>
<gene>
    <name evidence="1" type="ORF">N7492_001869</name>
</gene>
<reference evidence="1" key="1">
    <citation type="submission" date="2022-11" db="EMBL/GenBank/DDBJ databases">
        <authorList>
            <person name="Petersen C."/>
        </authorList>
    </citation>
    <scope>NUCLEOTIDE SEQUENCE</scope>
    <source>
        <strain evidence="1">IBT 21917</strain>
    </source>
</reference>
<dbReference type="EMBL" id="JAPQKO010000001">
    <property type="protein sequence ID" value="KAJ5184253.1"/>
    <property type="molecule type" value="Genomic_DNA"/>
</dbReference>
<reference evidence="1" key="2">
    <citation type="journal article" date="2023" name="IMA Fungus">
        <title>Comparative genomic study of the Penicillium genus elucidates a diverse pangenome and 15 lateral gene transfer events.</title>
        <authorList>
            <person name="Petersen C."/>
            <person name="Sorensen T."/>
            <person name="Nielsen M.R."/>
            <person name="Sondergaard T.E."/>
            <person name="Sorensen J.L."/>
            <person name="Fitzpatrick D.A."/>
            <person name="Frisvad J.C."/>
            <person name="Nielsen K.L."/>
        </authorList>
    </citation>
    <scope>NUCLEOTIDE SEQUENCE</scope>
    <source>
        <strain evidence="1">IBT 21917</strain>
    </source>
</reference>
<dbReference type="Proteomes" id="UP001146351">
    <property type="component" value="Unassembled WGS sequence"/>
</dbReference>
<accession>A0A9W9M038</accession>
<proteinExistence type="predicted"/>